<name>A0AAV4QWW6_CAEEX</name>
<keyword evidence="3" id="KW-1185">Reference proteome</keyword>
<sequence>MSGYLHQLNLKRDPIKRESHERTEQYCHFLGRGEERREIFSSMYREGSFILKISRGRREQLRSWKMYQKILKWRAREQPSGKLRMRREQTADPAREGGDSGKVQK</sequence>
<reference evidence="2 3" key="1">
    <citation type="submission" date="2021-06" db="EMBL/GenBank/DDBJ databases">
        <title>Caerostris extrusa draft genome.</title>
        <authorList>
            <person name="Kono N."/>
            <person name="Arakawa K."/>
        </authorList>
    </citation>
    <scope>NUCLEOTIDE SEQUENCE [LARGE SCALE GENOMIC DNA]</scope>
</reference>
<feature type="compositionally biased region" description="Basic and acidic residues" evidence="1">
    <location>
        <begin position="86"/>
        <end position="99"/>
    </location>
</feature>
<evidence type="ECO:0000313" key="2">
    <source>
        <dbReference type="EMBL" id="GIY13995.1"/>
    </source>
</evidence>
<organism evidence="2 3">
    <name type="scientific">Caerostris extrusa</name>
    <name type="common">Bark spider</name>
    <name type="synonym">Caerostris bankana</name>
    <dbReference type="NCBI Taxonomy" id="172846"/>
    <lineage>
        <taxon>Eukaryota</taxon>
        <taxon>Metazoa</taxon>
        <taxon>Ecdysozoa</taxon>
        <taxon>Arthropoda</taxon>
        <taxon>Chelicerata</taxon>
        <taxon>Arachnida</taxon>
        <taxon>Araneae</taxon>
        <taxon>Araneomorphae</taxon>
        <taxon>Entelegynae</taxon>
        <taxon>Araneoidea</taxon>
        <taxon>Araneidae</taxon>
        <taxon>Caerostris</taxon>
    </lineage>
</organism>
<dbReference type="AlphaFoldDB" id="A0AAV4QWW6"/>
<accession>A0AAV4QWW6</accession>
<dbReference type="Proteomes" id="UP001054945">
    <property type="component" value="Unassembled WGS sequence"/>
</dbReference>
<gene>
    <name evidence="2" type="ORF">CEXT_682781</name>
</gene>
<protein>
    <submittedName>
        <fullName evidence="2">Uncharacterized protein</fullName>
    </submittedName>
</protein>
<evidence type="ECO:0000256" key="1">
    <source>
        <dbReference type="SAM" id="MobiDB-lite"/>
    </source>
</evidence>
<proteinExistence type="predicted"/>
<comment type="caution">
    <text evidence="2">The sequence shown here is derived from an EMBL/GenBank/DDBJ whole genome shotgun (WGS) entry which is preliminary data.</text>
</comment>
<feature type="region of interest" description="Disordered" evidence="1">
    <location>
        <begin position="78"/>
        <end position="105"/>
    </location>
</feature>
<dbReference type="EMBL" id="BPLR01007030">
    <property type="protein sequence ID" value="GIY13995.1"/>
    <property type="molecule type" value="Genomic_DNA"/>
</dbReference>
<evidence type="ECO:0000313" key="3">
    <source>
        <dbReference type="Proteomes" id="UP001054945"/>
    </source>
</evidence>